<keyword evidence="8" id="KW-1185">Reference proteome</keyword>
<evidence type="ECO:0000256" key="2">
    <source>
        <dbReference type="ARBA" id="ARBA00009773"/>
    </source>
</evidence>
<accession>A0AAN0MHW4</accession>
<comment type="subcellular location">
    <subcellularLocation>
        <location evidence="1">Membrane</location>
        <topology evidence="1">Multi-pass membrane protein</topology>
    </subcellularLocation>
</comment>
<dbReference type="Pfam" id="PF01594">
    <property type="entry name" value="AI-2E_transport"/>
    <property type="match status" value="1"/>
</dbReference>
<keyword evidence="4 6" id="KW-1133">Transmembrane helix</keyword>
<evidence type="ECO:0000256" key="3">
    <source>
        <dbReference type="ARBA" id="ARBA00022692"/>
    </source>
</evidence>
<protein>
    <submittedName>
        <fullName evidence="7">AI-2E family transporter</fullName>
    </submittedName>
</protein>
<evidence type="ECO:0000313" key="8">
    <source>
        <dbReference type="Proteomes" id="UP001431656"/>
    </source>
</evidence>
<feature type="transmembrane region" description="Helical" evidence="6">
    <location>
        <begin position="88"/>
        <end position="105"/>
    </location>
</feature>
<proteinExistence type="inferred from homology"/>
<evidence type="ECO:0000256" key="4">
    <source>
        <dbReference type="ARBA" id="ARBA00022989"/>
    </source>
</evidence>
<feature type="transmembrane region" description="Helical" evidence="6">
    <location>
        <begin position="340"/>
        <end position="358"/>
    </location>
</feature>
<feature type="transmembrane region" description="Helical" evidence="6">
    <location>
        <begin position="275"/>
        <end position="292"/>
    </location>
</feature>
<dbReference type="RefSeq" id="WP_286265429.1">
    <property type="nucleotide sequence ID" value="NZ_AP028056.1"/>
</dbReference>
<dbReference type="EMBL" id="AP028056">
    <property type="protein sequence ID" value="BEH03163.1"/>
    <property type="molecule type" value="Genomic_DNA"/>
</dbReference>
<feature type="transmembrane region" description="Helical" evidence="6">
    <location>
        <begin position="141"/>
        <end position="165"/>
    </location>
</feature>
<dbReference type="KEGG" id="broo:brsh051_24440"/>
<sequence>MPDPKVRGTEEPHLLHKMREFNDTVEPPSIDGPGATAIDRRIVAAAPAGITGRELLAEQRRFNMAFSSDPARVPQGPHGGQPPSLPRFVVILLGVVGIAGAFWLLRQLSWLIAPAFLALNMVIVVYPLQNVLRRHGVPKPIAVALTALALFVTLAVIGLVATWAISEIVTAVPQYVPELIELQEQWLDWLVSIGVEREAILQGLANINLNQIFTAFTQVFSGFSGVVGMLGVIISALIMMLIDVSTWGRRIAVAGSTHPRIVAAMREFGDGTRRYWLVCTGFGALMAALNYVQLVTLGVPLPLIWALLTWLMTYVPSVGFFFSLIPPLLVALVANGWQTALWLLIVYLVTTWIVQGVFQPKVTGNAVGVNATISLISLLLWAWVFGPIGALIALPCTQLVKALLVDADPKVRWVNSLISNETEVRGAASQT</sequence>
<evidence type="ECO:0000256" key="6">
    <source>
        <dbReference type="SAM" id="Phobius"/>
    </source>
</evidence>
<keyword evidence="3 6" id="KW-0812">Transmembrane</keyword>
<dbReference type="InterPro" id="IPR002549">
    <property type="entry name" value="AI-2E-like"/>
</dbReference>
<keyword evidence="5 6" id="KW-0472">Membrane</keyword>
<feature type="transmembrane region" description="Helical" evidence="6">
    <location>
        <begin position="304"/>
        <end position="333"/>
    </location>
</feature>
<feature type="transmembrane region" description="Helical" evidence="6">
    <location>
        <begin position="111"/>
        <end position="129"/>
    </location>
</feature>
<name>A0AAN0MHW4_9ACTN</name>
<dbReference type="Proteomes" id="UP001431656">
    <property type="component" value="Chromosome"/>
</dbReference>
<dbReference type="GO" id="GO:0016020">
    <property type="term" value="C:membrane"/>
    <property type="evidence" value="ECO:0007669"/>
    <property type="project" value="UniProtKB-SubCell"/>
</dbReference>
<feature type="transmembrane region" description="Helical" evidence="6">
    <location>
        <begin position="219"/>
        <end position="242"/>
    </location>
</feature>
<feature type="transmembrane region" description="Helical" evidence="6">
    <location>
        <begin position="370"/>
        <end position="394"/>
    </location>
</feature>
<organism evidence="7 8">
    <name type="scientific">Brooklawnia propionicigenes</name>
    <dbReference type="NCBI Taxonomy" id="3041175"/>
    <lineage>
        <taxon>Bacteria</taxon>
        <taxon>Bacillati</taxon>
        <taxon>Actinomycetota</taxon>
        <taxon>Actinomycetes</taxon>
        <taxon>Propionibacteriales</taxon>
        <taxon>Propionibacteriaceae</taxon>
        <taxon>Brooklawnia</taxon>
    </lineage>
</organism>
<reference evidence="7" key="1">
    <citation type="journal article" date="2024" name="Int. J. Syst. Evol. Microbiol.">
        <title>Brooklawnia propionicigenes sp. nov., a facultatively anaerobic, propionate-producing bacterium isolated from a methanogenic reactor treating waste from cattle farms.</title>
        <authorList>
            <person name="Akita Y."/>
            <person name="Ueki A."/>
            <person name="Tonouchi A."/>
            <person name="Sugawara Y."/>
            <person name="Honma S."/>
            <person name="Kaku N."/>
            <person name="Ueki K."/>
        </authorList>
    </citation>
    <scope>NUCLEOTIDE SEQUENCE</scope>
    <source>
        <strain evidence="7">SH051</strain>
    </source>
</reference>
<evidence type="ECO:0000256" key="5">
    <source>
        <dbReference type="ARBA" id="ARBA00023136"/>
    </source>
</evidence>
<evidence type="ECO:0000313" key="7">
    <source>
        <dbReference type="EMBL" id="BEH03163.1"/>
    </source>
</evidence>
<comment type="similarity">
    <text evidence="2">Belongs to the autoinducer-2 exporter (AI-2E) (TC 2.A.86) family.</text>
</comment>
<dbReference type="AlphaFoldDB" id="A0AAN0MHW4"/>
<gene>
    <name evidence="7" type="ORF">brsh051_24440</name>
</gene>
<evidence type="ECO:0000256" key="1">
    <source>
        <dbReference type="ARBA" id="ARBA00004141"/>
    </source>
</evidence>